<evidence type="ECO:0000259" key="4">
    <source>
        <dbReference type="PROSITE" id="PS51379"/>
    </source>
</evidence>
<evidence type="ECO:0000256" key="2">
    <source>
        <dbReference type="ARBA" id="ARBA00023004"/>
    </source>
</evidence>
<dbReference type="GO" id="GO:0046872">
    <property type="term" value="F:metal ion binding"/>
    <property type="evidence" value="ECO:0007669"/>
    <property type="project" value="UniProtKB-KW"/>
</dbReference>
<evidence type="ECO:0000256" key="1">
    <source>
        <dbReference type="ARBA" id="ARBA00022723"/>
    </source>
</evidence>
<proteinExistence type="predicted"/>
<dbReference type="InterPro" id="IPR017896">
    <property type="entry name" value="4Fe4S_Fe-S-bd"/>
</dbReference>
<reference evidence="5 6" key="1">
    <citation type="submission" date="2018-08" db="EMBL/GenBank/DDBJ databases">
        <title>Draft genome of candidate division NPL-UPA2 bacterium Unc8 that adapted to ultra-basic serpentinizing groundwater.</title>
        <authorList>
            <person name="Ishii S."/>
            <person name="Suzuki S."/>
            <person name="Nealson K.H."/>
        </authorList>
    </citation>
    <scope>NUCLEOTIDE SEQUENCE [LARGE SCALE GENOMIC DNA]</scope>
    <source>
        <strain evidence="5">Unc8</strain>
    </source>
</reference>
<dbReference type="EMBL" id="NDHY01000004">
    <property type="protein sequence ID" value="RII00433.1"/>
    <property type="molecule type" value="Genomic_DNA"/>
</dbReference>
<dbReference type="PROSITE" id="PS00198">
    <property type="entry name" value="4FE4S_FER_1"/>
    <property type="match status" value="1"/>
</dbReference>
<feature type="domain" description="4Fe-4S ferredoxin-type" evidence="4">
    <location>
        <begin position="33"/>
        <end position="62"/>
    </location>
</feature>
<dbReference type="InterPro" id="IPR017900">
    <property type="entry name" value="4Fe4S_Fe_S_CS"/>
</dbReference>
<organism evidence="5 6">
    <name type="scientific">candidate division NPL-UPA2 bacterium Unc8</name>
    <dbReference type="NCBI Taxonomy" id="1980939"/>
    <lineage>
        <taxon>Bacteria</taxon>
    </lineage>
</organism>
<evidence type="ECO:0000313" key="6">
    <source>
        <dbReference type="Proteomes" id="UP000266287"/>
    </source>
</evidence>
<evidence type="ECO:0000313" key="5">
    <source>
        <dbReference type="EMBL" id="RII00433.1"/>
    </source>
</evidence>
<keyword evidence="1" id="KW-0479">Metal-binding</keyword>
<dbReference type="PROSITE" id="PS51379">
    <property type="entry name" value="4FE4S_FER_2"/>
    <property type="match status" value="2"/>
</dbReference>
<dbReference type="Proteomes" id="UP000266287">
    <property type="component" value="Unassembled WGS sequence"/>
</dbReference>
<dbReference type="Pfam" id="PF14697">
    <property type="entry name" value="Fer4_21"/>
    <property type="match status" value="1"/>
</dbReference>
<keyword evidence="2" id="KW-0408">Iron</keyword>
<keyword evidence="3" id="KW-0411">Iron-sulfur</keyword>
<accession>A0A399FZ00</accession>
<evidence type="ECO:0000256" key="3">
    <source>
        <dbReference type="ARBA" id="ARBA00023014"/>
    </source>
</evidence>
<name>A0A399FZ00_UNCN2</name>
<sequence>MLISVKNEKCTGCRLCILACPEPNVICFNPKKKIVNIDPDGCKVCRLCIETCPEEAIESTDVAI</sequence>
<comment type="caution">
    <text evidence="5">The sequence shown here is derived from an EMBL/GenBank/DDBJ whole genome shotgun (WGS) entry which is preliminary data.</text>
</comment>
<gene>
    <name evidence="5" type="ORF">B9J77_02825</name>
</gene>
<feature type="domain" description="4Fe-4S ferredoxin-type" evidence="4">
    <location>
        <begin position="1"/>
        <end position="31"/>
    </location>
</feature>
<protein>
    <submittedName>
        <fullName evidence="5">4Fe-4S dicluster domain-containing protein</fullName>
    </submittedName>
</protein>
<dbReference type="SUPFAM" id="SSF54862">
    <property type="entry name" value="4Fe-4S ferredoxins"/>
    <property type="match status" value="1"/>
</dbReference>
<dbReference type="AlphaFoldDB" id="A0A399FZ00"/>
<dbReference type="Gene3D" id="3.30.70.20">
    <property type="match status" value="1"/>
</dbReference>
<dbReference type="GO" id="GO:0051536">
    <property type="term" value="F:iron-sulfur cluster binding"/>
    <property type="evidence" value="ECO:0007669"/>
    <property type="project" value="UniProtKB-KW"/>
</dbReference>